<organism evidence="2 3">
    <name type="scientific">Petrolisthes cinctipes</name>
    <name type="common">Flat porcelain crab</name>
    <dbReference type="NCBI Taxonomy" id="88211"/>
    <lineage>
        <taxon>Eukaryota</taxon>
        <taxon>Metazoa</taxon>
        <taxon>Ecdysozoa</taxon>
        <taxon>Arthropoda</taxon>
        <taxon>Crustacea</taxon>
        <taxon>Multicrustacea</taxon>
        <taxon>Malacostraca</taxon>
        <taxon>Eumalacostraca</taxon>
        <taxon>Eucarida</taxon>
        <taxon>Decapoda</taxon>
        <taxon>Pleocyemata</taxon>
        <taxon>Anomura</taxon>
        <taxon>Galatheoidea</taxon>
        <taxon>Porcellanidae</taxon>
        <taxon>Petrolisthes</taxon>
    </lineage>
</organism>
<evidence type="ECO:0000313" key="3">
    <source>
        <dbReference type="Proteomes" id="UP001286313"/>
    </source>
</evidence>
<dbReference type="AlphaFoldDB" id="A0AAE1G7C0"/>
<keyword evidence="1" id="KW-0732">Signal</keyword>
<comment type="caution">
    <text evidence="2">The sequence shown here is derived from an EMBL/GenBank/DDBJ whole genome shotgun (WGS) entry which is preliminary data.</text>
</comment>
<dbReference type="EMBL" id="JAWQEG010000604">
    <property type="protein sequence ID" value="KAK3887834.1"/>
    <property type="molecule type" value="Genomic_DNA"/>
</dbReference>
<reference evidence="2" key="1">
    <citation type="submission" date="2023-10" db="EMBL/GenBank/DDBJ databases">
        <title>Genome assemblies of two species of porcelain crab, Petrolisthes cinctipes and Petrolisthes manimaculis (Anomura: Porcellanidae).</title>
        <authorList>
            <person name="Angst P."/>
        </authorList>
    </citation>
    <scope>NUCLEOTIDE SEQUENCE</scope>
    <source>
        <strain evidence="2">PB745_01</strain>
        <tissue evidence="2">Gill</tissue>
    </source>
</reference>
<protein>
    <recommendedName>
        <fullName evidence="4">Secreted protein</fullName>
    </recommendedName>
</protein>
<evidence type="ECO:0000256" key="1">
    <source>
        <dbReference type="SAM" id="SignalP"/>
    </source>
</evidence>
<sequence length="93" mass="10123">MLSVVCLDLIPELLCVLLCTLNIPAPTQQQLPAISQTPGAIPPPSSLWQQRVVKFGASNQWVLTSLVWLSNGRVHHIQLLKVLSPVGLVSIHV</sequence>
<evidence type="ECO:0008006" key="4">
    <source>
        <dbReference type="Google" id="ProtNLM"/>
    </source>
</evidence>
<accession>A0AAE1G7C0</accession>
<feature type="signal peptide" evidence="1">
    <location>
        <begin position="1"/>
        <end position="29"/>
    </location>
</feature>
<gene>
    <name evidence="2" type="ORF">Pcinc_008062</name>
</gene>
<keyword evidence="3" id="KW-1185">Reference proteome</keyword>
<proteinExistence type="predicted"/>
<name>A0AAE1G7C0_PETCI</name>
<feature type="chain" id="PRO_5042068852" description="Secreted protein" evidence="1">
    <location>
        <begin position="30"/>
        <end position="93"/>
    </location>
</feature>
<evidence type="ECO:0000313" key="2">
    <source>
        <dbReference type="EMBL" id="KAK3887834.1"/>
    </source>
</evidence>
<dbReference type="Proteomes" id="UP001286313">
    <property type="component" value="Unassembled WGS sequence"/>
</dbReference>